<dbReference type="AlphaFoldDB" id="A0A4R0QZI0"/>
<dbReference type="InterPro" id="IPR011006">
    <property type="entry name" value="CheY-like_superfamily"/>
</dbReference>
<dbReference type="PROSITE" id="PS50930">
    <property type="entry name" value="HTH_LYTTR"/>
    <property type="match status" value="1"/>
</dbReference>
<dbReference type="EMBL" id="RXLP01000021">
    <property type="protein sequence ID" value="TCD54046.1"/>
    <property type="molecule type" value="Genomic_DNA"/>
</dbReference>
<evidence type="ECO:0000259" key="2">
    <source>
        <dbReference type="PROSITE" id="PS50110"/>
    </source>
</evidence>
<evidence type="ECO:0000256" key="1">
    <source>
        <dbReference type="PROSITE-ProRule" id="PRU00169"/>
    </source>
</evidence>
<reference evidence="4 5" key="1">
    <citation type="submission" date="2018-12" db="EMBL/GenBank/DDBJ databases">
        <title>Alloscrdovia theropitheci sp. nov: a novel taxon from the feces of the bleeding-herat monkey (Theropithecus geleda).</title>
        <authorList>
            <person name="Modesto M."/>
        </authorList>
    </citation>
    <scope>NUCLEOTIDE SEQUENCE [LARGE SCALE GENOMIC DNA]</scope>
    <source>
        <strain evidence="4 5">GLDI4/2</strain>
    </source>
</reference>
<dbReference type="Gene3D" id="3.40.50.2300">
    <property type="match status" value="1"/>
</dbReference>
<dbReference type="SMART" id="SM00850">
    <property type="entry name" value="LytTR"/>
    <property type="match status" value="1"/>
</dbReference>
<feature type="modified residue" description="4-aspartylphosphate" evidence="1">
    <location>
        <position position="62"/>
    </location>
</feature>
<feature type="domain" description="Response regulatory" evidence="2">
    <location>
        <begin position="2"/>
        <end position="125"/>
    </location>
</feature>
<dbReference type="GO" id="GO:0000156">
    <property type="term" value="F:phosphorelay response regulator activity"/>
    <property type="evidence" value="ECO:0007669"/>
    <property type="project" value="InterPro"/>
</dbReference>
<dbReference type="Pfam" id="PF00072">
    <property type="entry name" value="Response_reg"/>
    <property type="match status" value="1"/>
</dbReference>
<dbReference type="OrthoDB" id="236568at2"/>
<dbReference type="InterPro" id="IPR046947">
    <property type="entry name" value="LytR-like"/>
</dbReference>
<sequence length="241" mass="27754">MRIAIIDDVAIEREQTRALVEKTYKDEATHKYGSVAIQEFSSGSEFLEKYPHGHDYDVIFLDIEMPGIDGMETARKIREVDNRTIIIFTTRMAQYAVAGYTVDATGYLVKPISQSEYELAWRKVKRIMNSRDTSRITIESTAGTVFINTADIVYLDVRSHMLFYHTTNGTYTAWKSLTAAAKELDEHNFVQISRFVMINCAYVNKIDTVKADIEIRGEIFHVSRSKKREVFQKLLDFHSRA</sequence>
<evidence type="ECO:0000313" key="4">
    <source>
        <dbReference type="EMBL" id="TCD54046.1"/>
    </source>
</evidence>
<feature type="domain" description="HTH LytTR-type" evidence="3">
    <location>
        <begin position="136"/>
        <end position="236"/>
    </location>
</feature>
<evidence type="ECO:0000259" key="3">
    <source>
        <dbReference type="PROSITE" id="PS50930"/>
    </source>
</evidence>
<protein>
    <submittedName>
        <fullName evidence="4">Response regulator transcription factor</fullName>
    </submittedName>
</protein>
<dbReference type="InterPro" id="IPR001789">
    <property type="entry name" value="Sig_transdc_resp-reg_receiver"/>
</dbReference>
<organism evidence="4 5">
    <name type="scientific">Alloscardovia theropitheci</name>
    <dbReference type="NCBI Taxonomy" id="2496842"/>
    <lineage>
        <taxon>Bacteria</taxon>
        <taxon>Bacillati</taxon>
        <taxon>Actinomycetota</taxon>
        <taxon>Actinomycetes</taxon>
        <taxon>Bifidobacteriales</taxon>
        <taxon>Bifidobacteriaceae</taxon>
        <taxon>Alloscardovia</taxon>
    </lineage>
</organism>
<comment type="caution">
    <text evidence="4">The sequence shown here is derived from an EMBL/GenBank/DDBJ whole genome shotgun (WGS) entry which is preliminary data.</text>
</comment>
<accession>A0A4R0QZI0</accession>
<dbReference type="SMART" id="SM00448">
    <property type="entry name" value="REC"/>
    <property type="match status" value="1"/>
</dbReference>
<dbReference type="GO" id="GO:0003677">
    <property type="term" value="F:DNA binding"/>
    <property type="evidence" value="ECO:0007669"/>
    <property type="project" value="InterPro"/>
</dbReference>
<keyword evidence="5" id="KW-1185">Reference proteome</keyword>
<dbReference type="RefSeq" id="WP_131284301.1">
    <property type="nucleotide sequence ID" value="NZ_RXLP01000021.1"/>
</dbReference>
<dbReference type="Proteomes" id="UP000291289">
    <property type="component" value="Unassembled WGS sequence"/>
</dbReference>
<dbReference type="Pfam" id="PF04397">
    <property type="entry name" value="LytTR"/>
    <property type="match status" value="1"/>
</dbReference>
<evidence type="ECO:0000313" key="5">
    <source>
        <dbReference type="Proteomes" id="UP000291289"/>
    </source>
</evidence>
<dbReference type="PROSITE" id="PS50110">
    <property type="entry name" value="RESPONSE_REGULATORY"/>
    <property type="match status" value="1"/>
</dbReference>
<dbReference type="SUPFAM" id="SSF52172">
    <property type="entry name" value="CheY-like"/>
    <property type="match status" value="1"/>
</dbReference>
<name>A0A4R0QZI0_9BIFI</name>
<dbReference type="InterPro" id="IPR007492">
    <property type="entry name" value="LytTR_DNA-bd_dom"/>
</dbReference>
<dbReference type="PANTHER" id="PTHR37299:SF1">
    <property type="entry name" value="STAGE 0 SPORULATION PROTEIN A HOMOLOG"/>
    <property type="match status" value="1"/>
</dbReference>
<dbReference type="Gene3D" id="2.40.50.1020">
    <property type="entry name" value="LytTr DNA-binding domain"/>
    <property type="match status" value="1"/>
</dbReference>
<proteinExistence type="predicted"/>
<keyword evidence="1" id="KW-0597">Phosphoprotein</keyword>
<dbReference type="PANTHER" id="PTHR37299">
    <property type="entry name" value="TRANSCRIPTIONAL REGULATOR-RELATED"/>
    <property type="match status" value="1"/>
</dbReference>
<gene>
    <name evidence="4" type="ORF">EJ419_05135</name>
</gene>